<dbReference type="STRING" id="1148509.SAMN05216222_2436"/>
<evidence type="ECO:0000256" key="4">
    <source>
        <dbReference type="ARBA" id="ARBA00022840"/>
    </source>
</evidence>
<keyword evidence="2 10" id="KW-0378">Hydrolase</keyword>
<dbReference type="GO" id="GO:0043138">
    <property type="term" value="F:3'-5' DNA helicase activity"/>
    <property type="evidence" value="ECO:0007669"/>
    <property type="project" value="UniProtKB-EC"/>
</dbReference>
<dbReference type="PANTHER" id="PTHR11070:SF2">
    <property type="entry name" value="ATP-DEPENDENT DNA HELICASE SRS2"/>
    <property type="match status" value="1"/>
</dbReference>
<evidence type="ECO:0000256" key="3">
    <source>
        <dbReference type="ARBA" id="ARBA00022806"/>
    </source>
</evidence>
<feature type="binding site" evidence="10">
    <location>
        <begin position="37"/>
        <end position="44"/>
    </location>
    <ligand>
        <name>ATP</name>
        <dbReference type="ChEBI" id="CHEBI:30616"/>
    </ligand>
</feature>
<dbReference type="Gene3D" id="3.40.50.300">
    <property type="entry name" value="P-loop containing nucleotide triphosphate hydrolases"/>
    <property type="match status" value="2"/>
</dbReference>
<dbReference type="InterPro" id="IPR000212">
    <property type="entry name" value="DNA_helicase_UvrD/REP"/>
</dbReference>
<evidence type="ECO:0000256" key="8">
    <source>
        <dbReference type="ARBA" id="ARBA00034923"/>
    </source>
</evidence>
<dbReference type="InterPro" id="IPR014016">
    <property type="entry name" value="UvrD-like_ATP-bd"/>
</dbReference>
<comment type="catalytic activity">
    <reaction evidence="9">
        <text>ATP + H2O = ADP + phosphate + H(+)</text>
        <dbReference type="Rhea" id="RHEA:13065"/>
        <dbReference type="ChEBI" id="CHEBI:15377"/>
        <dbReference type="ChEBI" id="CHEBI:15378"/>
        <dbReference type="ChEBI" id="CHEBI:30616"/>
        <dbReference type="ChEBI" id="CHEBI:43474"/>
        <dbReference type="ChEBI" id="CHEBI:456216"/>
        <dbReference type="EC" id="5.6.2.4"/>
    </reaction>
</comment>
<evidence type="ECO:0000313" key="13">
    <source>
        <dbReference type="Proteomes" id="UP000198481"/>
    </source>
</evidence>
<dbReference type="PANTHER" id="PTHR11070">
    <property type="entry name" value="UVRD / RECB / PCRA DNA HELICASE FAMILY MEMBER"/>
    <property type="match status" value="1"/>
</dbReference>
<proteinExistence type="predicted"/>
<evidence type="ECO:0000313" key="12">
    <source>
        <dbReference type="EMBL" id="SDS84967.1"/>
    </source>
</evidence>
<organism evidence="12 13">
    <name type="scientific">Pseudomonas prosekii</name>
    <dbReference type="NCBI Taxonomy" id="1148509"/>
    <lineage>
        <taxon>Bacteria</taxon>
        <taxon>Pseudomonadati</taxon>
        <taxon>Pseudomonadota</taxon>
        <taxon>Gammaproteobacteria</taxon>
        <taxon>Pseudomonadales</taxon>
        <taxon>Pseudomonadaceae</taxon>
        <taxon>Pseudomonas</taxon>
    </lineage>
</organism>
<evidence type="ECO:0000256" key="9">
    <source>
        <dbReference type="ARBA" id="ARBA00048988"/>
    </source>
</evidence>
<dbReference type="EMBL" id="LT629762">
    <property type="protein sequence ID" value="SDS84967.1"/>
    <property type="molecule type" value="Genomic_DNA"/>
</dbReference>
<evidence type="ECO:0000256" key="1">
    <source>
        <dbReference type="ARBA" id="ARBA00022741"/>
    </source>
</evidence>
<dbReference type="AlphaFoldDB" id="A0A1H1VJB0"/>
<evidence type="ECO:0000256" key="7">
    <source>
        <dbReference type="ARBA" id="ARBA00034808"/>
    </source>
</evidence>
<sequence>MSWRPLTPEVWLPRGIPNLEPNAWIALRRTESTSVVAGPGAGKSEFLAQRAAYLLETGLCKAPQQILAISFKTDAAANLAARVRKRCPPELAGRFISLTFDAFTKSLVDRFQAAIPEHWRPTRPYEIGFPSRRIVQEELNRIRFTAPAEWQPRIAQLSAERFEAEAIGGSRLTVDALLQPTTAEQLAAYQWLRQQLYGTNVSRLSFVTLNRLAELIIRANPKIARALRMTYPYVFVDEFQDTSFAQYDFLLSTFGQAGTVVTAVGDHKQRIMGWAGARQDAFEQFEADFGAQRVNLLFNFRSSPELVRVQHFVAQALDPQSPQIQSQAVGQLDRDVVQVWSSRSTVVEGRQLARWIAADLVTRQKQPRDYVLLVRQRADQFEEELQPIFTAAGLNIRNENKAIGRTNVQDLMVDEAATIALAALRLASGERSAAAWSTLSSALYAVRGVDEDDEIQRYRTDQDIQGFLAALGQEVRVQMPTAEFAAEIARRIFTFLDVNAMAAAYAAYTRNDLLEIMTEAFSLHLQQSAYEATTWSACIDRFLGTHDISMMTVHKSKGLEYDTVFFVGLDDQSWWSHTPRNPEGIATFFVALSRAKQRAIFLFCSGRGRRDRVSELYQLLTDAGVEEIEIR</sequence>
<keyword evidence="4 10" id="KW-0067">ATP-binding</keyword>
<dbReference type="CDD" id="cd17932">
    <property type="entry name" value="DEXQc_UvrD"/>
    <property type="match status" value="1"/>
</dbReference>
<dbReference type="Pfam" id="PF13361">
    <property type="entry name" value="UvrD_C"/>
    <property type="match status" value="1"/>
</dbReference>
<protein>
    <recommendedName>
        <fullName evidence="7">DNA 3'-5' helicase</fullName>
        <ecNumber evidence="7">5.6.2.4</ecNumber>
    </recommendedName>
    <alternativeName>
        <fullName evidence="8">DNA 3'-5' helicase II</fullName>
    </alternativeName>
</protein>
<dbReference type="InterPro" id="IPR027417">
    <property type="entry name" value="P-loop_NTPase"/>
</dbReference>
<evidence type="ECO:0000256" key="2">
    <source>
        <dbReference type="ARBA" id="ARBA00022801"/>
    </source>
</evidence>
<dbReference type="GO" id="GO:0000725">
    <property type="term" value="P:recombinational repair"/>
    <property type="evidence" value="ECO:0007669"/>
    <property type="project" value="TreeGrafter"/>
</dbReference>
<dbReference type="Proteomes" id="UP000198481">
    <property type="component" value="Chromosome I"/>
</dbReference>
<reference evidence="12 13" key="1">
    <citation type="submission" date="2016-10" db="EMBL/GenBank/DDBJ databases">
        <authorList>
            <person name="de Groot N.N."/>
        </authorList>
    </citation>
    <scope>NUCLEOTIDE SEQUENCE [LARGE SCALE GENOMIC DNA]</scope>
    <source>
        <strain evidence="12 13">LMG 26867</strain>
    </source>
</reference>
<evidence type="ECO:0000256" key="5">
    <source>
        <dbReference type="ARBA" id="ARBA00023235"/>
    </source>
</evidence>
<dbReference type="GO" id="GO:0016887">
    <property type="term" value="F:ATP hydrolysis activity"/>
    <property type="evidence" value="ECO:0007669"/>
    <property type="project" value="RHEA"/>
</dbReference>
<accession>A0A1H1VJB0</accession>
<keyword evidence="5" id="KW-0413">Isomerase</keyword>
<dbReference type="PROSITE" id="PS51198">
    <property type="entry name" value="UVRD_HELICASE_ATP_BIND"/>
    <property type="match status" value="1"/>
</dbReference>
<evidence type="ECO:0000256" key="10">
    <source>
        <dbReference type="PROSITE-ProRule" id="PRU00560"/>
    </source>
</evidence>
<dbReference type="Pfam" id="PF00580">
    <property type="entry name" value="UvrD-helicase"/>
    <property type="match status" value="1"/>
</dbReference>
<evidence type="ECO:0000259" key="11">
    <source>
        <dbReference type="PROSITE" id="PS51198"/>
    </source>
</evidence>
<gene>
    <name evidence="12" type="ORF">SAMN05216222_2436</name>
</gene>
<dbReference type="GO" id="GO:0003677">
    <property type="term" value="F:DNA binding"/>
    <property type="evidence" value="ECO:0007669"/>
    <property type="project" value="InterPro"/>
</dbReference>
<dbReference type="GO" id="GO:0005524">
    <property type="term" value="F:ATP binding"/>
    <property type="evidence" value="ECO:0007669"/>
    <property type="project" value="UniProtKB-UniRule"/>
</dbReference>
<name>A0A1H1VJB0_9PSED</name>
<dbReference type="Gene3D" id="1.10.486.10">
    <property type="entry name" value="PCRA, domain 4"/>
    <property type="match status" value="1"/>
</dbReference>
<dbReference type="RefSeq" id="WP_092275179.1">
    <property type="nucleotide sequence ID" value="NZ_LT629762.1"/>
</dbReference>
<feature type="domain" description="UvrD-like helicase ATP-binding" evidence="11">
    <location>
        <begin position="16"/>
        <end position="303"/>
    </location>
</feature>
<dbReference type="EC" id="5.6.2.4" evidence="7"/>
<keyword evidence="1 10" id="KW-0547">Nucleotide-binding</keyword>
<dbReference type="SUPFAM" id="SSF52540">
    <property type="entry name" value="P-loop containing nucleoside triphosphate hydrolases"/>
    <property type="match status" value="1"/>
</dbReference>
<keyword evidence="3 10" id="KW-0347">Helicase</keyword>
<dbReference type="InterPro" id="IPR014017">
    <property type="entry name" value="DNA_helicase_UvrD-like_C"/>
</dbReference>
<evidence type="ECO:0000256" key="6">
    <source>
        <dbReference type="ARBA" id="ARBA00034617"/>
    </source>
</evidence>
<comment type="catalytic activity">
    <reaction evidence="6">
        <text>Couples ATP hydrolysis with the unwinding of duplex DNA by translocating in the 3'-5' direction.</text>
        <dbReference type="EC" id="5.6.2.4"/>
    </reaction>
</comment>